<dbReference type="GO" id="GO:0006508">
    <property type="term" value="P:proteolysis"/>
    <property type="evidence" value="ECO:0007669"/>
    <property type="project" value="InterPro"/>
</dbReference>
<feature type="chain" id="PRO_5030743085" description="Tail specific protease domain-containing protein" evidence="1">
    <location>
        <begin position="27"/>
        <end position="495"/>
    </location>
</feature>
<dbReference type="AlphaFoldDB" id="A0A7X6BMV3"/>
<dbReference type="SUPFAM" id="SSF52096">
    <property type="entry name" value="ClpP/crotonase"/>
    <property type="match status" value="1"/>
</dbReference>
<sequence>MTHLSRRRLFQMTGALALASTAPARAAPLADDWSGDVAILRQAWETMHPGIHRYSSPEQIAARLDGLADAWRTPASFRERFLALTRVTALVKCGHTYPSPYNGGDLVVAQLYPDRALVPFRFRWIGRSMIVLRDDSGAGLFPRGSAIEAIEGVRAGDILDRLIPLARADGDNDGKRISLMEVRGDDGFETFDIHLPLVLPGLSDAADFTLENGRIVRAPLLTLAQRKAAGAPERPSGANPCSMETGPDGVARLTMPGWALYDSDFAWQAWLGQTMDDLSAEGARGLIVDLRGNEGGLDCGNVIISRLIDRDLALSRTQRFVRYRRAPDALHPHLETWDRSFLDWGDAAAGPDDRGFYRLTRYDEDGETFIIRPEGRRFAGPVVVLCDASNSSATFQFAQMVKDNGLATLLGQATGGNRRGINGGAFFFLRLPASGIVVDLPLIASFPDTPQPDAPIFPDVEVATSAMDIALGRDPQMAAATALILGTAARTGACR</sequence>
<evidence type="ECO:0000259" key="2">
    <source>
        <dbReference type="Pfam" id="PF03572"/>
    </source>
</evidence>
<dbReference type="GO" id="GO:0008236">
    <property type="term" value="F:serine-type peptidase activity"/>
    <property type="evidence" value="ECO:0007669"/>
    <property type="project" value="InterPro"/>
</dbReference>
<dbReference type="InterPro" id="IPR029045">
    <property type="entry name" value="ClpP/crotonase-like_dom_sf"/>
</dbReference>
<accession>A0A7X6BMV3</accession>
<keyword evidence="1" id="KW-0732">Signal</keyword>
<dbReference type="Pfam" id="PF03572">
    <property type="entry name" value="Peptidase_S41"/>
    <property type="match status" value="1"/>
</dbReference>
<reference evidence="3 4" key="1">
    <citation type="submission" date="2020-03" db="EMBL/GenBank/DDBJ databases">
        <title>Genomic Encyclopedia of Type Strains, Phase IV (KMG-IV): sequencing the most valuable type-strain genomes for metagenomic binning, comparative biology and taxonomic classification.</title>
        <authorList>
            <person name="Goeker M."/>
        </authorList>
    </citation>
    <scope>NUCLEOTIDE SEQUENCE [LARGE SCALE GENOMIC DNA]</scope>
    <source>
        <strain evidence="3 4">DSM 4736</strain>
    </source>
</reference>
<dbReference type="RefSeq" id="WP_168046602.1">
    <property type="nucleotide sequence ID" value="NZ_JAATJM010000001.1"/>
</dbReference>
<proteinExistence type="predicted"/>
<dbReference type="Proteomes" id="UP000587415">
    <property type="component" value="Unassembled WGS sequence"/>
</dbReference>
<keyword evidence="4" id="KW-1185">Reference proteome</keyword>
<dbReference type="InterPro" id="IPR005151">
    <property type="entry name" value="Tail-specific_protease"/>
</dbReference>
<dbReference type="InterPro" id="IPR006311">
    <property type="entry name" value="TAT_signal"/>
</dbReference>
<dbReference type="PROSITE" id="PS51318">
    <property type="entry name" value="TAT"/>
    <property type="match status" value="1"/>
</dbReference>
<evidence type="ECO:0000256" key="1">
    <source>
        <dbReference type="SAM" id="SignalP"/>
    </source>
</evidence>
<protein>
    <recommendedName>
        <fullName evidence="2">Tail specific protease domain-containing protein</fullName>
    </recommendedName>
</protein>
<gene>
    <name evidence="3" type="ORF">GGQ87_001726</name>
</gene>
<feature type="signal peptide" evidence="1">
    <location>
        <begin position="1"/>
        <end position="26"/>
    </location>
</feature>
<name>A0A7X6BMV3_9CAUL</name>
<dbReference type="EMBL" id="JAATJM010000001">
    <property type="protein sequence ID" value="NJC41468.1"/>
    <property type="molecule type" value="Genomic_DNA"/>
</dbReference>
<organism evidence="3 4">
    <name type="scientific">Brevundimonas alba</name>
    <dbReference type="NCBI Taxonomy" id="74314"/>
    <lineage>
        <taxon>Bacteria</taxon>
        <taxon>Pseudomonadati</taxon>
        <taxon>Pseudomonadota</taxon>
        <taxon>Alphaproteobacteria</taxon>
        <taxon>Caulobacterales</taxon>
        <taxon>Caulobacteraceae</taxon>
        <taxon>Brevundimonas</taxon>
    </lineage>
</organism>
<comment type="caution">
    <text evidence="3">The sequence shown here is derived from an EMBL/GenBank/DDBJ whole genome shotgun (WGS) entry which is preliminary data.</text>
</comment>
<evidence type="ECO:0000313" key="4">
    <source>
        <dbReference type="Proteomes" id="UP000587415"/>
    </source>
</evidence>
<evidence type="ECO:0000313" key="3">
    <source>
        <dbReference type="EMBL" id="NJC41468.1"/>
    </source>
</evidence>
<dbReference type="Gene3D" id="3.90.226.10">
    <property type="entry name" value="2-enoyl-CoA Hydratase, Chain A, domain 1"/>
    <property type="match status" value="1"/>
</dbReference>
<feature type="domain" description="Tail specific protease" evidence="2">
    <location>
        <begin position="265"/>
        <end position="418"/>
    </location>
</feature>